<evidence type="ECO:0000313" key="2">
    <source>
        <dbReference type="EMBL" id="KAG2589760.1"/>
    </source>
</evidence>
<dbReference type="InterPro" id="IPR031052">
    <property type="entry name" value="FHY3/FAR1"/>
</dbReference>
<dbReference type="Proteomes" id="UP000823388">
    <property type="component" value="Chromosome 5N"/>
</dbReference>
<organism evidence="2 3">
    <name type="scientific">Panicum virgatum</name>
    <name type="common">Blackwell switchgrass</name>
    <dbReference type="NCBI Taxonomy" id="38727"/>
    <lineage>
        <taxon>Eukaryota</taxon>
        <taxon>Viridiplantae</taxon>
        <taxon>Streptophyta</taxon>
        <taxon>Embryophyta</taxon>
        <taxon>Tracheophyta</taxon>
        <taxon>Spermatophyta</taxon>
        <taxon>Magnoliopsida</taxon>
        <taxon>Liliopsida</taxon>
        <taxon>Poales</taxon>
        <taxon>Poaceae</taxon>
        <taxon>PACMAD clade</taxon>
        <taxon>Panicoideae</taxon>
        <taxon>Panicodae</taxon>
        <taxon>Paniceae</taxon>
        <taxon>Panicinae</taxon>
        <taxon>Panicum</taxon>
        <taxon>Panicum sect. Hiantes</taxon>
    </lineage>
</organism>
<accession>A0A8T0RW64</accession>
<protein>
    <recommendedName>
        <fullName evidence="1">Protein FAR1-RELATED SEQUENCE</fullName>
    </recommendedName>
</protein>
<dbReference type="EMBL" id="CM029046">
    <property type="protein sequence ID" value="KAG2589760.1"/>
    <property type="molecule type" value="Genomic_DNA"/>
</dbReference>
<comment type="subcellular location">
    <subcellularLocation>
        <location evidence="1">Nucleus</location>
    </subcellularLocation>
</comment>
<evidence type="ECO:0000256" key="1">
    <source>
        <dbReference type="RuleBase" id="RU367018"/>
    </source>
</evidence>
<reference evidence="2" key="1">
    <citation type="submission" date="2020-05" db="EMBL/GenBank/DDBJ databases">
        <title>WGS assembly of Panicum virgatum.</title>
        <authorList>
            <person name="Lovell J.T."/>
            <person name="Jenkins J."/>
            <person name="Shu S."/>
            <person name="Juenger T.E."/>
            <person name="Schmutz J."/>
        </authorList>
    </citation>
    <scope>NUCLEOTIDE SEQUENCE</scope>
    <source>
        <strain evidence="2">AP13</strain>
    </source>
</reference>
<dbReference type="GO" id="GO:0008270">
    <property type="term" value="F:zinc ion binding"/>
    <property type="evidence" value="ECO:0007669"/>
    <property type="project" value="UniProtKB-UniRule"/>
</dbReference>
<keyword evidence="1" id="KW-0479">Metal-binding</keyword>
<evidence type="ECO:0000313" key="3">
    <source>
        <dbReference type="Proteomes" id="UP000823388"/>
    </source>
</evidence>
<comment type="caution">
    <text evidence="2">The sequence shown here is derived from an EMBL/GenBank/DDBJ whole genome shotgun (WGS) entry which is preliminary data.</text>
</comment>
<keyword evidence="1" id="KW-0539">Nucleus</keyword>
<keyword evidence="1" id="KW-0862">Zinc</keyword>
<dbReference type="GO" id="GO:0005634">
    <property type="term" value="C:nucleus"/>
    <property type="evidence" value="ECO:0007669"/>
    <property type="project" value="UniProtKB-SubCell"/>
</dbReference>
<proteinExistence type="inferred from homology"/>
<sequence>MKAAIELEYHETIHRNFLFHIVSKAEVYCGPAFNKIKGFAMDFYDIVYNTLTTQEFESLWKYMIEKHKVQGLRYLQIMYENRHRFVPVYFKENFFPFICSTSRSEGTNAIFKDNVGPTTSLILFVQEFDRQMKNIDEKGNLRDKNKAHEVALLHSRYNFERQARDYYNTQIFHRFQQIVKATGMYMVEEVEKHKAYIVYKSQDYTEKEIRPRKYLVMVDLEEENYIYICARFQKDGILCSHILRTLIQLNRYTLSEKYFIDRWRLIEKKQIRNPTTNIPTELRGEGTNTLRYNLLSRKFVEVVSDGCTSLERCNHMLQGLENLHDQIKMIPVRNQITSTNIVDEEIVLNNGNNNKQDGSNNQNSEASIIRTNESTRQVAQQASMQIVSGTSQVQQSFDTMKNPDVVPRKGRPRKNIPKSKRWIPTSELVRTKQKITCSRCGSHEHNRATCTADVGDAALPAKKAAVSKKKPGKDLQSA</sequence>
<dbReference type="AlphaFoldDB" id="A0A8T0RW64"/>
<dbReference type="PANTHER" id="PTHR31669:SF180">
    <property type="entry name" value="PROTEIN FAR1-RELATED SEQUENCE"/>
    <property type="match status" value="1"/>
</dbReference>
<keyword evidence="1" id="KW-0863">Zinc-finger</keyword>
<name>A0A8T0RW64_PANVG</name>
<keyword evidence="3" id="KW-1185">Reference proteome</keyword>
<comment type="similarity">
    <text evidence="1">Belongs to the FHY3/FAR1 family.</text>
</comment>
<dbReference type="PANTHER" id="PTHR31669">
    <property type="entry name" value="PROTEIN FAR1-RELATED SEQUENCE 10-RELATED"/>
    <property type="match status" value="1"/>
</dbReference>
<gene>
    <name evidence="2" type="ORF">PVAP13_5NG365100</name>
</gene>
<comment type="function">
    <text evidence="1">Putative transcription activator involved in regulating light control of development.</text>
</comment>
<dbReference type="GO" id="GO:0006355">
    <property type="term" value="P:regulation of DNA-templated transcription"/>
    <property type="evidence" value="ECO:0007669"/>
    <property type="project" value="UniProtKB-UniRule"/>
</dbReference>